<feature type="domain" description="Disease resistance R13L4/SHOC-2-like LRR" evidence="11">
    <location>
        <begin position="664"/>
        <end position="779"/>
    </location>
</feature>
<dbReference type="PANTHER" id="PTHR23155:SF1237">
    <property type="entry name" value="OS09G0365000 PROTEIN"/>
    <property type="match status" value="1"/>
</dbReference>
<evidence type="ECO:0000259" key="8">
    <source>
        <dbReference type="Pfam" id="PF00931"/>
    </source>
</evidence>
<dbReference type="Gene3D" id="3.80.10.10">
    <property type="entry name" value="Ribonuclease Inhibitor"/>
    <property type="match status" value="5"/>
</dbReference>
<dbReference type="STRING" id="4565.A0A3B6ET62"/>
<evidence type="ECO:0000313" key="13">
    <source>
        <dbReference type="EnsemblPlants" id="TraesCS3A02G536100.1"/>
    </source>
</evidence>
<comment type="similarity">
    <text evidence="1">Belongs to the disease resistance NB-LRR family.</text>
</comment>
<evidence type="ECO:0000256" key="3">
    <source>
        <dbReference type="ARBA" id="ARBA00022737"/>
    </source>
</evidence>
<gene>
    <name evidence="13" type="primary">LOC123063739</name>
</gene>
<evidence type="ECO:0000259" key="10">
    <source>
        <dbReference type="Pfam" id="PF23559"/>
    </source>
</evidence>
<protein>
    <recommendedName>
        <fullName evidence="15">NB-ARC domain-containing protein</fullName>
    </recommendedName>
</protein>
<dbReference type="Proteomes" id="UP000019116">
    <property type="component" value="Chromosome 3A"/>
</dbReference>
<organism evidence="13">
    <name type="scientific">Triticum aestivum</name>
    <name type="common">Wheat</name>
    <dbReference type="NCBI Taxonomy" id="4565"/>
    <lineage>
        <taxon>Eukaryota</taxon>
        <taxon>Viridiplantae</taxon>
        <taxon>Streptophyta</taxon>
        <taxon>Embryophyta</taxon>
        <taxon>Tracheophyta</taxon>
        <taxon>Spermatophyta</taxon>
        <taxon>Magnoliopsida</taxon>
        <taxon>Liliopsida</taxon>
        <taxon>Poales</taxon>
        <taxon>Poaceae</taxon>
        <taxon>BOP clade</taxon>
        <taxon>Pooideae</taxon>
        <taxon>Triticodae</taxon>
        <taxon>Triticeae</taxon>
        <taxon>Triticinae</taxon>
        <taxon>Triticum</taxon>
    </lineage>
</organism>
<feature type="domain" description="NB-ARC" evidence="8">
    <location>
        <begin position="1226"/>
        <end position="1383"/>
    </location>
</feature>
<evidence type="ECO:0000313" key="14">
    <source>
        <dbReference type="Proteomes" id="UP000019116"/>
    </source>
</evidence>
<dbReference type="GO" id="GO:0009626">
    <property type="term" value="P:plant-type hypersensitive response"/>
    <property type="evidence" value="ECO:0007669"/>
    <property type="project" value="UniProtKB-ARBA"/>
</dbReference>
<keyword evidence="6" id="KW-0175">Coiled coil</keyword>
<name>A0A3B6ET62_WHEAT</name>
<evidence type="ECO:0000259" key="12">
    <source>
        <dbReference type="Pfam" id="PF25019"/>
    </source>
</evidence>
<evidence type="ECO:0000256" key="4">
    <source>
        <dbReference type="ARBA" id="ARBA00022741"/>
    </source>
</evidence>
<feature type="compositionally biased region" description="Basic and acidic residues" evidence="7">
    <location>
        <begin position="1208"/>
        <end position="1222"/>
    </location>
</feature>
<dbReference type="Pfam" id="PF00931">
    <property type="entry name" value="NB-ARC"/>
    <property type="match status" value="2"/>
</dbReference>
<feature type="domain" description="Disease resistance protein winged helix" evidence="10">
    <location>
        <begin position="458"/>
        <end position="525"/>
    </location>
</feature>
<reference evidence="13" key="2">
    <citation type="submission" date="2018-10" db="UniProtKB">
        <authorList>
            <consortium name="EnsemblPlants"/>
        </authorList>
    </citation>
    <scope>IDENTIFICATION</scope>
</reference>
<dbReference type="OrthoDB" id="771937at2759"/>
<dbReference type="InterPro" id="IPR055414">
    <property type="entry name" value="LRR_R13L4/SHOC2-like"/>
</dbReference>
<dbReference type="FunFam" id="1.10.10.10:FF:000322">
    <property type="entry name" value="Probable disease resistance protein At1g63360"/>
    <property type="match status" value="1"/>
</dbReference>
<feature type="compositionally biased region" description="Basic and acidic residues" evidence="7">
    <location>
        <begin position="1"/>
        <end position="14"/>
    </location>
</feature>
<dbReference type="SMR" id="A0A3B6ET62"/>
<dbReference type="Pfam" id="PF23559">
    <property type="entry name" value="WHD_DRP"/>
    <property type="match status" value="2"/>
</dbReference>
<feature type="domain" description="Disease resistance N-terminal" evidence="9">
    <location>
        <begin position="1056"/>
        <end position="1115"/>
    </location>
</feature>
<evidence type="ECO:0008006" key="15">
    <source>
        <dbReference type="Google" id="ProtNLM"/>
    </source>
</evidence>
<evidence type="ECO:0000256" key="7">
    <source>
        <dbReference type="SAM" id="MobiDB-lite"/>
    </source>
</evidence>
<evidence type="ECO:0000259" key="9">
    <source>
        <dbReference type="Pfam" id="PF18052"/>
    </source>
</evidence>
<evidence type="ECO:0000256" key="5">
    <source>
        <dbReference type="ARBA" id="ARBA00022821"/>
    </source>
</evidence>
<dbReference type="Gene3D" id="1.10.8.430">
    <property type="entry name" value="Helical domain of apoptotic protease-activating factors"/>
    <property type="match status" value="1"/>
</dbReference>
<dbReference type="Gramene" id="TraesCS3A03G1271900.1">
    <property type="protein sequence ID" value="TraesCS3A03G1271900.1.CDS"/>
    <property type="gene ID" value="TraesCS3A03G1271900"/>
</dbReference>
<feature type="domain" description="R13L1/DRL21-like LRR repeat region" evidence="12">
    <location>
        <begin position="1728"/>
        <end position="1832"/>
    </location>
</feature>
<feature type="region of interest" description="Disordered" evidence="7">
    <location>
        <begin position="1203"/>
        <end position="1222"/>
    </location>
</feature>
<keyword evidence="3" id="KW-0677">Repeat</keyword>
<dbReference type="PANTHER" id="PTHR23155">
    <property type="entry name" value="DISEASE RESISTANCE PROTEIN RP"/>
    <property type="match status" value="1"/>
</dbReference>
<evidence type="ECO:0000259" key="11">
    <source>
        <dbReference type="Pfam" id="PF23598"/>
    </source>
</evidence>
<dbReference type="InterPro" id="IPR002182">
    <property type="entry name" value="NB-ARC"/>
</dbReference>
<dbReference type="Gene3D" id="1.20.5.4130">
    <property type="match status" value="2"/>
</dbReference>
<dbReference type="Gene3D" id="3.40.50.300">
    <property type="entry name" value="P-loop containing nucleotide triphosphate hydrolases"/>
    <property type="match status" value="2"/>
</dbReference>
<evidence type="ECO:0000256" key="6">
    <source>
        <dbReference type="ARBA" id="ARBA00023054"/>
    </source>
</evidence>
<dbReference type="GO" id="GO:0042742">
    <property type="term" value="P:defense response to bacterium"/>
    <property type="evidence" value="ECO:0007669"/>
    <property type="project" value="UniProtKB-ARBA"/>
</dbReference>
<dbReference type="GeneID" id="123063739"/>
<keyword evidence="2" id="KW-0433">Leucine-rich repeat</keyword>
<dbReference type="InterPro" id="IPR042197">
    <property type="entry name" value="Apaf_helical"/>
</dbReference>
<dbReference type="InterPro" id="IPR032675">
    <property type="entry name" value="LRR_dom_sf"/>
</dbReference>
<dbReference type="Gene3D" id="1.10.10.10">
    <property type="entry name" value="Winged helix-like DNA-binding domain superfamily/Winged helix DNA-binding domain"/>
    <property type="match status" value="2"/>
</dbReference>
<dbReference type="Pfam" id="PF18052">
    <property type="entry name" value="Rx_N"/>
    <property type="match status" value="1"/>
</dbReference>
<dbReference type="InterPro" id="IPR056789">
    <property type="entry name" value="LRR_R13L1-DRL21"/>
</dbReference>
<evidence type="ECO:0000256" key="1">
    <source>
        <dbReference type="ARBA" id="ARBA00008894"/>
    </source>
</evidence>
<dbReference type="GO" id="GO:0002758">
    <property type="term" value="P:innate immune response-activating signaling pathway"/>
    <property type="evidence" value="ECO:0007669"/>
    <property type="project" value="UniProtKB-ARBA"/>
</dbReference>
<keyword evidence="5" id="KW-0611">Plant defense</keyword>
<dbReference type="InterPro" id="IPR036388">
    <property type="entry name" value="WH-like_DNA-bd_sf"/>
</dbReference>
<sequence length="2203" mass="248844">MHDGLDLRPSKMDDPDTEMDDSSCAWLEGFPVTATLGPAGPVIQQLRSLTTVANVVSKDEIQMLANNLEVLCISLMHQSEAAEPLSFTARCWMSEVRELCYDTKNYLDDAPFISKQDDDHRLTPEEKQENAQFEFQMLEARVMHANKRRERYGFDQQQCIINKPKCPPSIGRRLQSVIFPELIDGGRLDNLGNLIWRKDEGQQLTVVSLVGLEGVGKTTLAKRIYHHVQTCEQFHCRAFAKVSRNPDMRRLLTTIFTQIHIQSPPDFSSPSSQPPARCLDAQDLIANIQLHLRHKRYLIIIDDLWSASVWDIIRRAFPDNGCHSRIIATTQFEDVASACCSYQSKYLSEIKPLKHGQSQELFFSMFGSKSEVGLPKDFGEVSYEIIEKCGGLPLSIVNIASMLPAPSKQNLQEWMDIRDSLPSTLRANPTPEGIKQVLNLIYNNLTPQLKTCLLYLVLYPEGCTVTKDDLAKQWIVEGIIEEGQNKEEVAGGYFDELVSRGMIQVVDNYLGVLSCTLHHMVYDLIVKKSVEENFIIVVDYFQPAIGLPPKVHRLSVQFGGARSARIPAGIMASEVRSLAFFGFCGCADFIEEYKLLQVLVLHVWDDQGDATFELSGISKLLALRYLKIECNAAVKLPVPAQFGDLQHLEVDTPVLVIPSDIGGLGRLSSLKIAVRAISMEDIRILQNLEALSALSLHVWNTPVEMIVFDKGGFLVLKSFEFRCPVPWLKFEAGSMPCLRNLSLCFNAHEAERHGTATISIEHLPGLKEIIAHIWVSDTDVRYTFRTIISNHSSNPIIDEQLIDPIFHGHTTTSKGTIKMEDKKKQADDTRMSTFPWSKRTVNLLGSSSCVPVQGAEKKLKLEIKTEVKAETFTYGHGEMAHGVLKLKIQTKNIDDKLETKFDIPEDMHIEQCTPSSPMKTESIEDKLQTKFDILEDKNIEHWMPSSPMSNRTDMNWQPAGWEDEKKLSDIRMCNSPGSSSHVPDSGSDMTSKVKTETGYIENRAETHFDYVEDMVVEPQMTTSGICQFVKLFQWAKSAISSQYSGLIGSREQELQGELLELEERLQGLRDTLPKMYALLDRAEWSSHEDYVVELLPNLKDALYDAEDLLDEFKWYELKVTVEGNANQCPFSDFFNDVITGSFNEKVQCIQDKLENLSNQLEKMGLHEARKRFDKSVRLETTCLLNETKIFGRDKEMKQVMRLLSKPKKSSDAQSENKDNDESKIPGLHVLTIVGIGGVGKTCLAQHVCNHSYIRSNFDLIIWISVSDDFDAMRLTKQALEYCSGERPTSDDLGTLQDALYEHVRDKKVLIILDGLWGDAFKEDSKYWNIFCAPLKNIGRECLMLVTTRSPMVAHKVCTMNPFTLHGLKEDDAFWNFFKQCIFGSESSNNDPNLEHIGKSILPKLKGSPLAAKSVGPLLRMDLRASHWNDVLGRELWELKQEKTDILPSLQLSYMYLPLRLRRCFAFCAVYPKDYRFEKHVLAEIWVAEGFVDPKGDTPAKDISCQYFDELVNESFFEKSRFYGEAYRIPHLLHDMAKLVSKNDCFIIREKADFGKVPPDVRHLSIFQNDCFMTWQMKNDCFIIREGIDHASLLSLCKHTKLRTLLFDEVFGTKDISAVIDHWCSGLHRLRVMCCGSTNELPDSIGNLKHLRYLEIMGACSLNSIPSAFCHLYSLQIVYARDCKLETMRGDFSNLISLRRFKSHGFDYSPGCVLDIDLADWQGLGLGLIKNVSDVKGLRLRNLGKMSKNQAAEVELKNKQRLNSLELSWGWYQREKRDNDDRQVLQALEPPTGLMSLHLQGYGGVSLPSWFGPQNLPSLASLILDRCDELESMFLAEGTSLSQRIDDQNEMPVELPVDSSNKDTTGIFPSMTELTITLCQKLSSLEQLIQPAYIPAINKITIENCESLASAGSFVGFHCLEELVVRKCPSINSQCLVAPSLKRLVLGRFTAEPFRGNSFSFGNLGDNIECCSLANFKLTCDGVTCIQLENWNLPALRELEISVCPSLRSIGQVFTNLSVCGRVFSSLTYLHIVLCEELSAIHNLLSEEYLPVIQKIEFEYCRRLVSLPVEIGSLSSLRELKISGCPSIRWPSGLVFPSSLEWLELSDSGDMCACVPSCLENLTSLVSLTLERCPGITVIPEKVWSKSLQQLRITECPDLVSIGGAGAIAQLRTVTIEECPKMEDIKQPHKRGRFNYYLRDMIVV</sequence>
<dbReference type="InterPro" id="IPR044974">
    <property type="entry name" value="Disease_R_plants"/>
</dbReference>
<dbReference type="PRINTS" id="PR00364">
    <property type="entry name" value="DISEASERSIST"/>
</dbReference>
<keyword evidence="4" id="KW-0547">Nucleotide-binding</keyword>
<dbReference type="Pfam" id="PF25019">
    <property type="entry name" value="LRR_R13L1-DRL21"/>
    <property type="match status" value="1"/>
</dbReference>
<accession>A0A3B6ET62</accession>
<dbReference type="Gramene" id="TraesCS3A02G536100.1">
    <property type="protein sequence ID" value="TraesCS3A02G536100.1"/>
    <property type="gene ID" value="TraesCS3A02G536100"/>
</dbReference>
<feature type="region of interest" description="Disordered" evidence="7">
    <location>
        <begin position="1"/>
        <end position="20"/>
    </location>
</feature>
<dbReference type="InterPro" id="IPR041118">
    <property type="entry name" value="Rx_N"/>
</dbReference>
<dbReference type="EnsemblPlants" id="TraesCS3A02G536100.1">
    <property type="protein sequence ID" value="TraesCS3A02G536100.1"/>
    <property type="gene ID" value="TraesCS3A02G536100"/>
</dbReference>
<dbReference type="SUPFAM" id="SSF52058">
    <property type="entry name" value="L domain-like"/>
    <property type="match status" value="3"/>
</dbReference>
<dbReference type="SUPFAM" id="SSF52540">
    <property type="entry name" value="P-loop containing nucleoside triphosphate hydrolases"/>
    <property type="match status" value="2"/>
</dbReference>
<feature type="domain" description="NB-ARC" evidence="8">
    <location>
        <begin position="197"/>
        <end position="364"/>
    </location>
</feature>
<dbReference type="Pfam" id="PF23598">
    <property type="entry name" value="LRR_14"/>
    <property type="match status" value="1"/>
</dbReference>
<dbReference type="InterPro" id="IPR058922">
    <property type="entry name" value="WHD_DRP"/>
</dbReference>
<feature type="domain" description="Disease resistance protein winged helix" evidence="10">
    <location>
        <begin position="1469"/>
        <end position="1536"/>
    </location>
</feature>
<proteinExistence type="inferred from homology"/>
<dbReference type="InterPro" id="IPR027417">
    <property type="entry name" value="P-loop_NTPase"/>
</dbReference>
<evidence type="ECO:0000256" key="2">
    <source>
        <dbReference type="ARBA" id="ARBA00022614"/>
    </source>
</evidence>
<dbReference type="GO" id="GO:0043531">
    <property type="term" value="F:ADP binding"/>
    <property type="evidence" value="ECO:0007669"/>
    <property type="project" value="InterPro"/>
</dbReference>
<dbReference type="RefSeq" id="XP_044343585.1">
    <property type="nucleotide sequence ID" value="XM_044487650.1"/>
</dbReference>
<keyword evidence="14" id="KW-1185">Reference proteome</keyword>
<reference evidence="13" key="1">
    <citation type="submission" date="2018-08" db="EMBL/GenBank/DDBJ databases">
        <authorList>
            <person name="Rossello M."/>
        </authorList>
    </citation>
    <scope>NUCLEOTIDE SEQUENCE [LARGE SCALE GENOMIC DNA]</scope>
    <source>
        <strain evidence="13">cv. Chinese Spring</strain>
    </source>
</reference>